<dbReference type="Proteomes" id="UP000253941">
    <property type="component" value="Unassembled WGS sequence"/>
</dbReference>
<dbReference type="Pfam" id="PF05491">
    <property type="entry name" value="WHD_RuvB"/>
    <property type="match status" value="1"/>
</dbReference>
<dbReference type="GO" id="GO:0003677">
    <property type="term" value="F:DNA binding"/>
    <property type="evidence" value="ECO:0007669"/>
    <property type="project" value="InterPro"/>
</dbReference>
<dbReference type="SUPFAM" id="SSF46785">
    <property type="entry name" value="Winged helix' DNA-binding domain"/>
    <property type="match status" value="1"/>
</dbReference>
<keyword evidence="3" id="KW-0378">Hydrolase</keyword>
<keyword evidence="3" id="KW-0547">Nucleotide-binding</keyword>
<dbReference type="GO" id="GO:0006281">
    <property type="term" value="P:DNA repair"/>
    <property type="evidence" value="ECO:0007669"/>
    <property type="project" value="InterPro"/>
</dbReference>
<dbReference type="Gene3D" id="1.10.10.10">
    <property type="entry name" value="Winged helix-like DNA-binding domain superfamily/Winged helix DNA-binding domain"/>
    <property type="match status" value="1"/>
</dbReference>
<dbReference type="InterPro" id="IPR041445">
    <property type="entry name" value="AAA_lid_4"/>
</dbReference>
<evidence type="ECO:0000259" key="2">
    <source>
        <dbReference type="Pfam" id="PF17864"/>
    </source>
</evidence>
<keyword evidence="4" id="KW-1185">Reference proteome</keyword>
<dbReference type="PANTHER" id="PTHR42848:SF1">
    <property type="entry name" value="HOLLIDAY JUNCTION BRANCH MIGRATION COMPLEX SUBUNIT RUVB"/>
    <property type="match status" value="1"/>
</dbReference>
<dbReference type="Gene3D" id="1.10.8.60">
    <property type="match status" value="1"/>
</dbReference>
<dbReference type="PANTHER" id="PTHR42848">
    <property type="match status" value="1"/>
</dbReference>
<protein>
    <submittedName>
        <fullName evidence="3">Holliday junction branch migration DNA helicase RuvB</fullName>
    </submittedName>
</protein>
<dbReference type="GO" id="GO:0005524">
    <property type="term" value="F:ATP binding"/>
    <property type="evidence" value="ECO:0007669"/>
    <property type="project" value="InterPro"/>
</dbReference>
<dbReference type="InterPro" id="IPR036388">
    <property type="entry name" value="WH-like_DNA-bd_sf"/>
</dbReference>
<keyword evidence="3" id="KW-0067">ATP-binding</keyword>
<dbReference type="AlphaFoldDB" id="A0A369T4F3"/>
<name>A0A369T4F3_9PROT</name>
<dbReference type="GO" id="GO:0006310">
    <property type="term" value="P:DNA recombination"/>
    <property type="evidence" value="ECO:0007669"/>
    <property type="project" value="InterPro"/>
</dbReference>
<evidence type="ECO:0000313" key="4">
    <source>
        <dbReference type="Proteomes" id="UP000253941"/>
    </source>
</evidence>
<evidence type="ECO:0000259" key="1">
    <source>
        <dbReference type="Pfam" id="PF05491"/>
    </source>
</evidence>
<feature type="domain" description="RuvB winged helix C-terminal" evidence="1">
    <location>
        <begin position="49"/>
        <end position="117"/>
    </location>
</feature>
<proteinExistence type="predicted"/>
<keyword evidence="3" id="KW-0347">Helicase</keyword>
<gene>
    <name evidence="3" type="ORF">DRB17_19745</name>
</gene>
<dbReference type="Pfam" id="PF17864">
    <property type="entry name" value="AAA_lid_4"/>
    <property type="match status" value="1"/>
</dbReference>
<dbReference type="InterPro" id="IPR004605">
    <property type="entry name" value="DNA_helicase_Holl-junc_RuvB"/>
</dbReference>
<dbReference type="InterPro" id="IPR008823">
    <property type="entry name" value="RuvB_wg_C"/>
</dbReference>
<organism evidence="3 4">
    <name type="scientific">Ferruginivarius sediminum</name>
    <dbReference type="NCBI Taxonomy" id="2661937"/>
    <lineage>
        <taxon>Bacteria</taxon>
        <taxon>Pseudomonadati</taxon>
        <taxon>Pseudomonadota</taxon>
        <taxon>Alphaproteobacteria</taxon>
        <taxon>Rhodospirillales</taxon>
        <taxon>Rhodospirillaceae</taxon>
        <taxon>Ferruginivarius</taxon>
    </lineage>
</organism>
<dbReference type="EMBL" id="QPMH01000048">
    <property type="protein sequence ID" value="RDD60118.1"/>
    <property type="molecule type" value="Genomic_DNA"/>
</dbReference>
<dbReference type="InterPro" id="IPR036390">
    <property type="entry name" value="WH_DNA-bd_sf"/>
</dbReference>
<feature type="domain" description="RuvB AAA lid" evidence="2">
    <location>
        <begin position="1"/>
        <end position="46"/>
    </location>
</feature>
<dbReference type="GO" id="GO:0009378">
    <property type="term" value="F:four-way junction helicase activity"/>
    <property type="evidence" value="ECO:0007669"/>
    <property type="project" value="InterPro"/>
</dbReference>
<feature type="non-terminal residue" evidence="3">
    <location>
        <position position="1"/>
    </location>
</feature>
<comment type="caution">
    <text evidence="3">The sequence shown here is derived from an EMBL/GenBank/DDBJ whole genome shotgun (WGS) entry which is preliminary data.</text>
</comment>
<reference evidence="3 4" key="1">
    <citation type="submission" date="2018-07" db="EMBL/GenBank/DDBJ databases">
        <title>Venubactetium sediminum gen. nov., sp. nov., isolated from a marine solar saltern.</title>
        <authorList>
            <person name="Wang S."/>
        </authorList>
    </citation>
    <scope>NUCLEOTIDE SEQUENCE [LARGE SCALE GENOMIC DNA]</scope>
    <source>
        <strain evidence="3 4">WD2A32</strain>
    </source>
</reference>
<dbReference type="RefSeq" id="WP_277738591.1">
    <property type="nucleotide sequence ID" value="NZ_QPMH01000048.1"/>
</dbReference>
<sequence length="147" mass="15519">VARRARGTPRVAGRLLRRVRDFAAVAGAAAIDAAVADQALQRLDVDPRGLDSMDRRYLGCIAENYGGGPVGVETLAAALSEQRDVLEEVIEPYLIQQGLLQRTPRGRMLTGGGFGYLGLNPPARVAAQLDLLGVAGNPDDDPEGAQT</sequence>
<evidence type="ECO:0000313" key="3">
    <source>
        <dbReference type="EMBL" id="RDD60118.1"/>
    </source>
</evidence>
<accession>A0A369T4F3</accession>